<accession>A0A6A7A341</accession>
<reference evidence="2" key="1">
    <citation type="journal article" date="2020" name="Stud. Mycol.">
        <title>101 Dothideomycetes genomes: a test case for predicting lifestyles and emergence of pathogens.</title>
        <authorList>
            <person name="Haridas S."/>
            <person name="Albert R."/>
            <person name="Binder M."/>
            <person name="Bloem J."/>
            <person name="Labutti K."/>
            <person name="Salamov A."/>
            <person name="Andreopoulos B."/>
            <person name="Baker S."/>
            <person name="Barry K."/>
            <person name="Bills G."/>
            <person name="Bluhm B."/>
            <person name="Cannon C."/>
            <person name="Castanera R."/>
            <person name="Culley D."/>
            <person name="Daum C."/>
            <person name="Ezra D."/>
            <person name="Gonzalez J."/>
            <person name="Henrissat B."/>
            <person name="Kuo A."/>
            <person name="Liang C."/>
            <person name="Lipzen A."/>
            <person name="Lutzoni F."/>
            <person name="Magnuson J."/>
            <person name="Mondo S."/>
            <person name="Nolan M."/>
            <person name="Ohm R."/>
            <person name="Pangilinan J."/>
            <person name="Park H.-J."/>
            <person name="Ramirez L."/>
            <person name="Alfaro M."/>
            <person name="Sun H."/>
            <person name="Tritt A."/>
            <person name="Yoshinaga Y."/>
            <person name="Zwiers L.-H."/>
            <person name="Turgeon B."/>
            <person name="Goodwin S."/>
            <person name="Spatafora J."/>
            <person name="Crous P."/>
            <person name="Grigoriev I."/>
        </authorList>
    </citation>
    <scope>NUCLEOTIDE SEQUENCE</scope>
    <source>
        <strain evidence="2">CBS 113818</strain>
    </source>
</reference>
<evidence type="ECO:0000313" key="3">
    <source>
        <dbReference type="Proteomes" id="UP000799424"/>
    </source>
</evidence>
<name>A0A6A7A341_9PLEO</name>
<keyword evidence="3" id="KW-1185">Reference proteome</keyword>
<feature type="signal peptide" evidence="1">
    <location>
        <begin position="1"/>
        <end position="16"/>
    </location>
</feature>
<dbReference type="EMBL" id="MU006225">
    <property type="protein sequence ID" value="KAF2826975.1"/>
    <property type="molecule type" value="Genomic_DNA"/>
</dbReference>
<feature type="chain" id="PRO_5025454168" evidence="1">
    <location>
        <begin position="17"/>
        <end position="295"/>
    </location>
</feature>
<protein>
    <submittedName>
        <fullName evidence="2">Uncharacterized protein</fullName>
    </submittedName>
</protein>
<dbReference type="Proteomes" id="UP000799424">
    <property type="component" value="Unassembled WGS sequence"/>
</dbReference>
<sequence length="295" mass="33445">MAFLNLLLELRFQVYSLIVASDTAPFSDYRGLYLSCKKVKAELDQEGPKIVQKIVADLNVLRSGIQVHAPTLFPALDLHVTLDPSTFPDYRQPINFPDLLPFVSHAYIMSLRISLNEPAGDLSDPVPTIFRCQWKLPHVGMSQHVGMDIFYVFTNIPSHNSTLSFLALPPELRFQVYAIIANPDTPFSSYRGLYLSCQEVKSEIDHEASKLLATYFTMLTNCAPAGIAISFSTNAPFPAPQHIHLTIDIVMYPRRFYPEKKFLEHIFALHLASPTIKFDTVPIPDSYRNKDRRND</sequence>
<proteinExistence type="predicted"/>
<keyword evidence="1" id="KW-0732">Signal</keyword>
<evidence type="ECO:0000313" key="2">
    <source>
        <dbReference type="EMBL" id="KAF2826975.1"/>
    </source>
</evidence>
<organism evidence="2 3">
    <name type="scientific">Ophiobolus disseminans</name>
    <dbReference type="NCBI Taxonomy" id="1469910"/>
    <lineage>
        <taxon>Eukaryota</taxon>
        <taxon>Fungi</taxon>
        <taxon>Dikarya</taxon>
        <taxon>Ascomycota</taxon>
        <taxon>Pezizomycotina</taxon>
        <taxon>Dothideomycetes</taxon>
        <taxon>Pleosporomycetidae</taxon>
        <taxon>Pleosporales</taxon>
        <taxon>Pleosporineae</taxon>
        <taxon>Phaeosphaeriaceae</taxon>
        <taxon>Ophiobolus</taxon>
    </lineage>
</organism>
<gene>
    <name evidence="2" type="ORF">CC86DRAFT_382020</name>
</gene>
<evidence type="ECO:0000256" key="1">
    <source>
        <dbReference type="SAM" id="SignalP"/>
    </source>
</evidence>
<dbReference type="AlphaFoldDB" id="A0A6A7A341"/>
<dbReference type="OrthoDB" id="3800181at2759"/>